<dbReference type="NCBIfam" id="TIGR02937">
    <property type="entry name" value="sigma70-ECF"/>
    <property type="match status" value="1"/>
</dbReference>
<evidence type="ECO:0000313" key="7">
    <source>
        <dbReference type="EMBL" id="BBE30778.1"/>
    </source>
</evidence>
<sequence>MKNEEKFINKLKNKDKIAYNELYEKYTKKISGVLSHYVRQSEMDDAVQEVFLKIFKGIHNFKGESKLSTWIYRISVNVGKNYLKKYKNEKIQSMDLENDEKNTYFYQPISKINVSERIISELNYELILKIINKLKPDEKTLIMLREIEKISYKDIAHIMNIPIGTVKSRIFYTRKKLKNLLEKEKY</sequence>
<dbReference type="KEGG" id="ocy:OSSY52_09190"/>
<dbReference type="Pfam" id="PF08281">
    <property type="entry name" value="Sigma70_r4_2"/>
    <property type="match status" value="1"/>
</dbReference>
<dbReference type="SUPFAM" id="SSF88659">
    <property type="entry name" value="Sigma3 and sigma4 domains of RNA polymerase sigma factors"/>
    <property type="match status" value="1"/>
</dbReference>
<dbReference type="InterPro" id="IPR036388">
    <property type="entry name" value="WH-like_DNA-bd_sf"/>
</dbReference>
<dbReference type="FunCoup" id="A0A7G1G315">
    <property type="interactions" value="238"/>
</dbReference>
<dbReference type="Gene3D" id="1.10.10.10">
    <property type="entry name" value="Winged helix-like DNA-binding domain superfamily/Winged helix DNA-binding domain"/>
    <property type="match status" value="1"/>
</dbReference>
<dbReference type="InterPro" id="IPR039425">
    <property type="entry name" value="RNA_pol_sigma-70-like"/>
</dbReference>
<name>A0A7G1G315_9BACT</name>
<dbReference type="PANTHER" id="PTHR43133">
    <property type="entry name" value="RNA POLYMERASE ECF-TYPE SIGMA FACTO"/>
    <property type="match status" value="1"/>
</dbReference>
<feature type="domain" description="RNA polymerase sigma-70 region 2" evidence="5">
    <location>
        <begin position="22"/>
        <end position="87"/>
    </location>
</feature>
<keyword evidence="2" id="KW-0805">Transcription regulation</keyword>
<dbReference type="InterPro" id="IPR013324">
    <property type="entry name" value="RNA_pol_sigma_r3/r4-like"/>
</dbReference>
<proteinExistence type="inferred from homology"/>
<dbReference type="InterPro" id="IPR013249">
    <property type="entry name" value="RNA_pol_sigma70_r4_t2"/>
</dbReference>
<evidence type="ECO:0000313" key="8">
    <source>
        <dbReference type="Proteomes" id="UP000516361"/>
    </source>
</evidence>
<comment type="similarity">
    <text evidence="1">Belongs to the sigma-70 factor family. ECF subfamily.</text>
</comment>
<reference evidence="7 8" key="1">
    <citation type="submission" date="2018-06" db="EMBL/GenBank/DDBJ databases">
        <title>Genome sequencing of Oceanotoga sp. sy52.</title>
        <authorList>
            <person name="Mori K."/>
        </authorList>
    </citation>
    <scope>NUCLEOTIDE SEQUENCE [LARGE SCALE GENOMIC DNA]</scope>
    <source>
        <strain evidence="8">sy52</strain>
    </source>
</reference>
<keyword evidence="4" id="KW-0804">Transcription</keyword>
<dbReference type="InterPro" id="IPR014284">
    <property type="entry name" value="RNA_pol_sigma-70_dom"/>
</dbReference>
<keyword evidence="3" id="KW-0731">Sigma factor</keyword>
<dbReference type="InParanoid" id="A0A7G1G315"/>
<dbReference type="AlphaFoldDB" id="A0A7G1G315"/>
<dbReference type="PANTHER" id="PTHR43133:SF51">
    <property type="entry name" value="RNA POLYMERASE SIGMA FACTOR"/>
    <property type="match status" value="1"/>
</dbReference>
<dbReference type="GO" id="GO:0003677">
    <property type="term" value="F:DNA binding"/>
    <property type="evidence" value="ECO:0007669"/>
    <property type="project" value="InterPro"/>
</dbReference>
<accession>A0A7G1G315</accession>
<evidence type="ECO:0000256" key="3">
    <source>
        <dbReference type="ARBA" id="ARBA00023082"/>
    </source>
</evidence>
<dbReference type="GO" id="GO:0006352">
    <property type="term" value="P:DNA-templated transcription initiation"/>
    <property type="evidence" value="ECO:0007669"/>
    <property type="project" value="InterPro"/>
</dbReference>
<feature type="domain" description="RNA polymerase sigma factor 70 region 4 type 2" evidence="6">
    <location>
        <begin position="125"/>
        <end position="177"/>
    </location>
</feature>
<dbReference type="GO" id="GO:0016987">
    <property type="term" value="F:sigma factor activity"/>
    <property type="evidence" value="ECO:0007669"/>
    <property type="project" value="UniProtKB-KW"/>
</dbReference>
<dbReference type="InterPro" id="IPR013325">
    <property type="entry name" value="RNA_pol_sigma_r2"/>
</dbReference>
<dbReference type="Pfam" id="PF04542">
    <property type="entry name" value="Sigma70_r2"/>
    <property type="match status" value="1"/>
</dbReference>
<dbReference type="InterPro" id="IPR007627">
    <property type="entry name" value="RNA_pol_sigma70_r2"/>
</dbReference>
<evidence type="ECO:0000256" key="4">
    <source>
        <dbReference type="ARBA" id="ARBA00023163"/>
    </source>
</evidence>
<gene>
    <name evidence="7" type="ORF">OSSY52_09190</name>
</gene>
<dbReference type="RefSeq" id="WP_190615848.1">
    <property type="nucleotide sequence ID" value="NZ_AP018712.1"/>
</dbReference>
<dbReference type="SUPFAM" id="SSF88946">
    <property type="entry name" value="Sigma2 domain of RNA polymerase sigma factors"/>
    <property type="match status" value="1"/>
</dbReference>
<evidence type="ECO:0000259" key="5">
    <source>
        <dbReference type="Pfam" id="PF04542"/>
    </source>
</evidence>
<organism evidence="7 8">
    <name type="scientific">Tepiditoga spiralis</name>
    <dbReference type="NCBI Taxonomy" id="2108365"/>
    <lineage>
        <taxon>Bacteria</taxon>
        <taxon>Thermotogati</taxon>
        <taxon>Thermotogota</taxon>
        <taxon>Thermotogae</taxon>
        <taxon>Petrotogales</taxon>
        <taxon>Petrotogaceae</taxon>
        <taxon>Tepiditoga</taxon>
    </lineage>
</organism>
<evidence type="ECO:0000256" key="2">
    <source>
        <dbReference type="ARBA" id="ARBA00023015"/>
    </source>
</evidence>
<dbReference type="CDD" id="cd06171">
    <property type="entry name" value="Sigma70_r4"/>
    <property type="match status" value="1"/>
</dbReference>
<evidence type="ECO:0000256" key="1">
    <source>
        <dbReference type="ARBA" id="ARBA00010641"/>
    </source>
</evidence>
<dbReference type="EMBL" id="AP018712">
    <property type="protein sequence ID" value="BBE30778.1"/>
    <property type="molecule type" value="Genomic_DNA"/>
</dbReference>
<evidence type="ECO:0000259" key="6">
    <source>
        <dbReference type="Pfam" id="PF08281"/>
    </source>
</evidence>
<dbReference type="Gene3D" id="1.10.1740.10">
    <property type="match status" value="1"/>
</dbReference>
<protein>
    <submittedName>
        <fullName evidence="7">RNA polymerase sigma factor</fullName>
    </submittedName>
</protein>
<keyword evidence="8" id="KW-1185">Reference proteome</keyword>
<dbReference type="Proteomes" id="UP000516361">
    <property type="component" value="Chromosome"/>
</dbReference>